<name>A0A0E9UB81_ANGAN</name>
<reference evidence="2" key="1">
    <citation type="submission" date="2014-11" db="EMBL/GenBank/DDBJ databases">
        <authorList>
            <person name="Amaro Gonzalez C."/>
        </authorList>
    </citation>
    <scope>NUCLEOTIDE SEQUENCE</scope>
</reference>
<feature type="transmembrane region" description="Helical" evidence="1">
    <location>
        <begin position="32"/>
        <end position="54"/>
    </location>
</feature>
<accession>A0A0E9UB81</accession>
<sequence length="60" mass="7297">MQLTFTVFIEYKYRSIGAIFNFNSVFNFSSEFNIRIICLEFWELGISLFHYLFLKKRSLL</sequence>
<evidence type="ECO:0000313" key="2">
    <source>
        <dbReference type="EMBL" id="JAH63139.1"/>
    </source>
</evidence>
<keyword evidence="1" id="KW-1133">Transmembrane helix</keyword>
<evidence type="ECO:0000256" key="1">
    <source>
        <dbReference type="SAM" id="Phobius"/>
    </source>
</evidence>
<keyword evidence="1" id="KW-0812">Transmembrane</keyword>
<dbReference type="AlphaFoldDB" id="A0A0E9UB81"/>
<reference evidence="2" key="2">
    <citation type="journal article" date="2015" name="Fish Shellfish Immunol.">
        <title>Early steps in the European eel (Anguilla anguilla)-Vibrio vulnificus interaction in the gills: Role of the RtxA13 toxin.</title>
        <authorList>
            <person name="Callol A."/>
            <person name="Pajuelo D."/>
            <person name="Ebbesson L."/>
            <person name="Teles M."/>
            <person name="MacKenzie S."/>
            <person name="Amaro C."/>
        </authorList>
    </citation>
    <scope>NUCLEOTIDE SEQUENCE</scope>
</reference>
<protein>
    <submittedName>
        <fullName evidence="2">Uncharacterized protein</fullName>
    </submittedName>
</protein>
<keyword evidence="1" id="KW-0472">Membrane</keyword>
<organism evidence="2">
    <name type="scientific">Anguilla anguilla</name>
    <name type="common">European freshwater eel</name>
    <name type="synonym">Muraena anguilla</name>
    <dbReference type="NCBI Taxonomy" id="7936"/>
    <lineage>
        <taxon>Eukaryota</taxon>
        <taxon>Metazoa</taxon>
        <taxon>Chordata</taxon>
        <taxon>Craniata</taxon>
        <taxon>Vertebrata</taxon>
        <taxon>Euteleostomi</taxon>
        <taxon>Actinopterygii</taxon>
        <taxon>Neopterygii</taxon>
        <taxon>Teleostei</taxon>
        <taxon>Anguilliformes</taxon>
        <taxon>Anguillidae</taxon>
        <taxon>Anguilla</taxon>
    </lineage>
</organism>
<dbReference type="EMBL" id="GBXM01045438">
    <property type="protein sequence ID" value="JAH63139.1"/>
    <property type="molecule type" value="Transcribed_RNA"/>
</dbReference>
<proteinExistence type="predicted"/>